<dbReference type="GO" id="GO:0016567">
    <property type="term" value="P:protein ubiquitination"/>
    <property type="evidence" value="ECO:0007669"/>
    <property type="project" value="TreeGrafter"/>
</dbReference>
<evidence type="ECO:0000313" key="9">
    <source>
        <dbReference type="Proteomes" id="UP000242146"/>
    </source>
</evidence>
<dbReference type="EMBL" id="MCGT01000036">
    <property type="protein sequence ID" value="ORX46812.1"/>
    <property type="molecule type" value="Genomic_DNA"/>
</dbReference>
<dbReference type="InterPro" id="IPR001841">
    <property type="entry name" value="Znf_RING"/>
</dbReference>
<dbReference type="InterPro" id="IPR037274">
    <property type="entry name" value="Znf_CHY_sf"/>
</dbReference>
<dbReference type="GO" id="GO:0008270">
    <property type="term" value="F:zinc ion binding"/>
    <property type="evidence" value="ECO:0007669"/>
    <property type="project" value="UniProtKB-KW"/>
</dbReference>
<evidence type="ECO:0000256" key="4">
    <source>
        <dbReference type="PROSITE-ProRule" id="PRU00601"/>
    </source>
</evidence>
<comment type="caution">
    <text evidence="8">The sequence shown here is derived from an EMBL/GenBank/DDBJ whole genome shotgun (WGS) entry which is preliminary data.</text>
</comment>
<feature type="domain" description="CTCHY-type" evidence="7">
    <location>
        <begin position="149"/>
        <end position="214"/>
    </location>
</feature>
<dbReference type="SUPFAM" id="SSF161245">
    <property type="entry name" value="Zinc hairpin stack"/>
    <property type="match status" value="1"/>
</dbReference>
<dbReference type="SUPFAM" id="SSF161219">
    <property type="entry name" value="CHY zinc finger-like"/>
    <property type="match status" value="1"/>
</dbReference>
<evidence type="ECO:0000256" key="2">
    <source>
        <dbReference type="ARBA" id="ARBA00022771"/>
    </source>
</evidence>
<dbReference type="STRING" id="101127.A0A1X2G763"/>
<keyword evidence="3" id="KW-0862">Zinc</keyword>
<protein>
    <submittedName>
        <fullName evidence="8">Zf-CHY-domain-containing protein</fullName>
    </submittedName>
</protein>
<keyword evidence="9" id="KW-1185">Reference proteome</keyword>
<dbReference type="InterPro" id="IPR037275">
    <property type="entry name" value="Znf_CTCHY_sf"/>
</dbReference>
<dbReference type="Pfam" id="PF05495">
    <property type="entry name" value="zf-CHY"/>
    <property type="match status" value="1"/>
</dbReference>
<dbReference type="SUPFAM" id="SSF57850">
    <property type="entry name" value="RING/U-box"/>
    <property type="match status" value="1"/>
</dbReference>
<evidence type="ECO:0000259" key="7">
    <source>
        <dbReference type="PROSITE" id="PS51270"/>
    </source>
</evidence>
<proteinExistence type="predicted"/>
<dbReference type="PROSITE" id="PS51270">
    <property type="entry name" value="ZF_CTCHY"/>
    <property type="match status" value="1"/>
</dbReference>
<reference evidence="8 9" key="1">
    <citation type="submission" date="2016-07" db="EMBL/GenBank/DDBJ databases">
        <title>Pervasive Adenine N6-methylation of Active Genes in Fungi.</title>
        <authorList>
            <consortium name="DOE Joint Genome Institute"/>
            <person name="Mondo S.J."/>
            <person name="Dannebaum R.O."/>
            <person name="Kuo R.C."/>
            <person name="Labutti K."/>
            <person name="Haridas S."/>
            <person name="Kuo A."/>
            <person name="Salamov A."/>
            <person name="Ahrendt S.R."/>
            <person name="Lipzen A."/>
            <person name="Sullivan W."/>
            <person name="Andreopoulos W.B."/>
            <person name="Clum A."/>
            <person name="Lindquist E."/>
            <person name="Daum C."/>
            <person name="Ramamoorthy G.K."/>
            <person name="Gryganskyi A."/>
            <person name="Culley D."/>
            <person name="Magnuson J.K."/>
            <person name="James T.Y."/>
            <person name="O'Malley M.A."/>
            <person name="Stajich J.E."/>
            <person name="Spatafora J.W."/>
            <person name="Visel A."/>
            <person name="Grigoriev I.V."/>
        </authorList>
    </citation>
    <scope>NUCLEOTIDE SEQUENCE [LARGE SCALE GENOMIC DNA]</scope>
    <source>
        <strain evidence="8 9">NRRL 3301</strain>
    </source>
</reference>
<keyword evidence="1" id="KW-0479">Metal-binding</keyword>
<keyword evidence="2 4" id="KW-0863">Zinc-finger</keyword>
<evidence type="ECO:0000259" key="6">
    <source>
        <dbReference type="PROSITE" id="PS51266"/>
    </source>
</evidence>
<name>A0A1X2G763_9FUNG</name>
<feature type="domain" description="RING-type" evidence="5">
    <location>
        <begin position="215"/>
        <end position="256"/>
    </location>
</feature>
<dbReference type="Gene3D" id="3.30.40.10">
    <property type="entry name" value="Zinc/RING finger domain, C3HC4 (zinc finger)"/>
    <property type="match status" value="1"/>
</dbReference>
<dbReference type="Pfam" id="PF13639">
    <property type="entry name" value="zf-RING_2"/>
    <property type="match status" value="1"/>
</dbReference>
<gene>
    <name evidence="8" type="ORF">DM01DRAFT_1410524</name>
</gene>
<evidence type="ECO:0000313" key="8">
    <source>
        <dbReference type="EMBL" id="ORX46812.1"/>
    </source>
</evidence>
<feature type="domain" description="CHY-type" evidence="6">
    <location>
        <begin position="80"/>
        <end position="147"/>
    </location>
</feature>
<dbReference type="GO" id="GO:0005634">
    <property type="term" value="C:nucleus"/>
    <property type="evidence" value="ECO:0007669"/>
    <property type="project" value="TreeGrafter"/>
</dbReference>
<evidence type="ECO:0000256" key="3">
    <source>
        <dbReference type="ARBA" id="ARBA00022833"/>
    </source>
</evidence>
<dbReference type="InterPro" id="IPR008913">
    <property type="entry name" value="Znf_CHY"/>
</dbReference>
<dbReference type="Gene3D" id="2.20.28.10">
    <property type="match status" value="1"/>
</dbReference>
<feature type="non-terminal residue" evidence="8">
    <location>
        <position position="329"/>
    </location>
</feature>
<dbReference type="InterPro" id="IPR017921">
    <property type="entry name" value="Znf_CTCHY"/>
</dbReference>
<dbReference type="PROSITE" id="PS50089">
    <property type="entry name" value="ZF_RING_2"/>
    <property type="match status" value="1"/>
</dbReference>
<dbReference type="PROSITE" id="PS51266">
    <property type="entry name" value="ZF_CHY"/>
    <property type="match status" value="1"/>
</dbReference>
<dbReference type="Pfam" id="PF14599">
    <property type="entry name" value="zinc_ribbon_6"/>
    <property type="match status" value="1"/>
</dbReference>
<evidence type="ECO:0000259" key="5">
    <source>
        <dbReference type="PROSITE" id="PS50089"/>
    </source>
</evidence>
<sequence>MCAKLKDMTTTEEPDLREKEDHLRKRILEIHHTPGLEPKEKARKIQEMMQHPMTRPVSQKSQKETLLVSTTAIGRSYHDNDMNILGCSHYQRKVKILANCCDRLFPCRQCHDELSDHDLKSSDTKTMLCMECLSLQPVGQWCNVCGTKTAKYYCSKCQFWDDSNNAIYHCDDCGICRHGQGLGIDFFHCEKCNVCMSIGMKQVHKCLENNLQCDCPICGDYMFTSTNRVILMHCGHAIHLSCYQQHRKHSYQCPICLKSLGDMSLYFEYLQKELDHQPMPQAYASHTSSVFCNDCEQRSLAPYHFFYHPCKHCKSFNTTVLKTHASDRH</sequence>
<dbReference type="OrthoDB" id="411372at2759"/>
<dbReference type="GO" id="GO:0061630">
    <property type="term" value="F:ubiquitin protein ligase activity"/>
    <property type="evidence" value="ECO:0007669"/>
    <property type="project" value="TreeGrafter"/>
</dbReference>
<evidence type="ECO:0000256" key="1">
    <source>
        <dbReference type="ARBA" id="ARBA00022723"/>
    </source>
</evidence>
<organism evidence="8 9">
    <name type="scientific">Hesseltinella vesiculosa</name>
    <dbReference type="NCBI Taxonomy" id="101127"/>
    <lineage>
        <taxon>Eukaryota</taxon>
        <taxon>Fungi</taxon>
        <taxon>Fungi incertae sedis</taxon>
        <taxon>Mucoromycota</taxon>
        <taxon>Mucoromycotina</taxon>
        <taxon>Mucoromycetes</taxon>
        <taxon>Mucorales</taxon>
        <taxon>Cunninghamellaceae</taxon>
        <taxon>Hesseltinella</taxon>
    </lineage>
</organism>
<accession>A0A1X2G763</accession>
<dbReference type="AlphaFoldDB" id="A0A1X2G763"/>
<dbReference type="PANTHER" id="PTHR21319:SF0">
    <property type="entry name" value="AND RING FINGER DOMAIN PROTEIN, PUTATIVE (AFU_ORTHOLOGUE AFUA_1G08900)-RELATED"/>
    <property type="match status" value="1"/>
</dbReference>
<dbReference type="SMART" id="SM00184">
    <property type="entry name" value="RING"/>
    <property type="match status" value="1"/>
</dbReference>
<dbReference type="Proteomes" id="UP000242146">
    <property type="component" value="Unassembled WGS sequence"/>
</dbReference>
<dbReference type="InterPro" id="IPR013083">
    <property type="entry name" value="Znf_RING/FYVE/PHD"/>
</dbReference>
<dbReference type="PANTHER" id="PTHR21319">
    <property type="entry name" value="RING FINGER AND CHY ZINC FINGER DOMAIN-CONTAINING PROTEIN 1"/>
    <property type="match status" value="1"/>
</dbReference>
<dbReference type="InterPro" id="IPR039512">
    <property type="entry name" value="RCHY1_zinc-ribbon"/>
</dbReference>
<dbReference type="GO" id="GO:0006511">
    <property type="term" value="P:ubiquitin-dependent protein catabolic process"/>
    <property type="evidence" value="ECO:0007669"/>
    <property type="project" value="TreeGrafter"/>
</dbReference>